<dbReference type="PROSITE" id="PS00166">
    <property type="entry name" value="ENOYL_COA_HYDRATASE"/>
    <property type="match status" value="1"/>
</dbReference>
<dbReference type="CDD" id="cd06558">
    <property type="entry name" value="crotonase-like"/>
    <property type="match status" value="1"/>
</dbReference>
<gene>
    <name evidence="8" type="ORF">FYJ64_00550</name>
</gene>
<comment type="similarity">
    <text evidence="2 7">Belongs to the enoyl-CoA hydratase/isomerase family.</text>
</comment>
<evidence type="ECO:0000256" key="4">
    <source>
        <dbReference type="ARBA" id="ARBA00023239"/>
    </source>
</evidence>
<dbReference type="InterPro" id="IPR018376">
    <property type="entry name" value="Enoyl-CoA_hyd/isom_CS"/>
</dbReference>
<keyword evidence="4" id="KW-0456">Lyase</keyword>
<evidence type="ECO:0000313" key="9">
    <source>
        <dbReference type="Proteomes" id="UP000474676"/>
    </source>
</evidence>
<keyword evidence="9" id="KW-1185">Reference proteome</keyword>
<comment type="pathway">
    <text evidence="1">Lipid metabolism; butanoate metabolism.</text>
</comment>
<comment type="subunit">
    <text evidence="3">Homotetramer.</text>
</comment>
<dbReference type="EC" id="4.2.1.150" evidence="6"/>
<dbReference type="Gene3D" id="1.10.12.10">
    <property type="entry name" value="Lyase 2-enoyl-coa Hydratase, Chain A, domain 2"/>
    <property type="match status" value="1"/>
</dbReference>
<proteinExistence type="inferred from homology"/>
<evidence type="ECO:0000256" key="1">
    <source>
        <dbReference type="ARBA" id="ARBA00005086"/>
    </source>
</evidence>
<dbReference type="PANTHER" id="PTHR11941">
    <property type="entry name" value="ENOYL-COA HYDRATASE-RELATED"/>
    <property type="match status" value="1"/>
</dbReference>
<dbReference type="GeneID" id="303113800"/>
<name>A0A6L5Y294_9FIRM</name>
<evidence type="ECO:0000256" key="5">
    <source>
        <dbReference type="ARBA" id="ARBA00050624"/>
    </source>
</evidence>
<evidence type="ECO:0000256" key="6">
    <source>
        <dbReference type="ARBA" id="ARBA00067035"/>
    </source>
</evidence>
<evidence type="ECO:0000256" key="7">
    <source>
        <dbReference type="RuleBase" id="RU003707"/>
    </source>
</evidence>
<comment type="caution">
    <text evidence="8">The sequence shown here is derived from an EMBL/GenBank/DDBJ whole genome shotgun (WGS) entry which is preliminary data.</text>
</comment>
<dbReference type="Pfam" id="PF00378">
    <property type="entry name" value="ECH_1"/>
    <property type="match status" value="1"/>
</dbReference>
<dbReference type="Proteomes" id="UP000474676">
    <property type="component" value="Unassembled WGS sequence"/>
</dbReference>
<dbReference type="GO" id="GO:0018812">
    <property type="term" value="F:3-hydroxyacyl-CoA dehydratase activity"/>
    <property type="evidence" value="ECO:0007669"/>
    <property type="project" value="UniProtKB-EC"/>
</dbReference>
<dbReference type="Gene3D" id="3.90.226.10">
    <property type="entry name" value="2-enoyl-CoA Hydratase, Chain A, domain 1"/>
    <property type="match status" value="1"/>
</dbReference>
<evidence type="ECO:0000313" key="8">
    <source>
        <dbReference type="EMBL" id="MST50819.1"/>
    </source>
</evidence>
<dbReference type="InterPro" id="IPR001753">
    <property type="entry name" value="Enoyl-CoA_hydra/iso"/>
</dbReference>
<organism evidence="8 9">
    <name type="scientific">Hornefia butyriciproducens</name>
    <dbReference type="NCBI Taxonomy" id="2652293"/>
    <lineage>
        <taxon>Bacteria</taxon>
        <taxon>Bacillati</taxon>
        <taxon>Bacillota</taxon>
        <taxon>Clostridia</taxon>
        <taxon>Peptostreptococcales</taxon>
        <taxon>Anaerovoracaceae</taxon>
        <taxon>Hornefia</taxon>
    </lineage>
</organism>
<dbReference type="AlphaFoldDB" id="A0A6L5Y294"/>
<dbReference type="GO" id="GO:0006635">
    <property type="term" value="P:fatty acid beta-oxidation"/>
    <property type="evidence" value="ECO:0007669"/>
    <property type="project" value="TreeGrafter"/>
</dbReference>
<dbReference type="PANTHER" id="PTHR11941:SF54">
    <property type="entry name" value="ENOYL-COA HYDRATASE, MITOCHONDRIAL"/>
    <property type="match status" value="1"/>
</dbReference>
<evidence type="ECO:0000256" key="2">
    <source>
        <dbReference type="ARBA" id="ARBA00005254"/>
    </source>
</evidence>
<dbReference type="SUPFAM" id="SSF52096">
    <property type="entry name" value="ClpP/crotonase"/>
    <property type="match status" value="1"/>
</dbReference>
<dbReference type="RefSeq" id="WP_154573306.1">
    <property type="nucleotide sequence ID" value="NZ_JAXFGS010000005.1"/>
</dbReference>
<evidence type="ECO:0000256" key="3">
    <source>
        <dbReference type="ARBA" id="ARBA00011881"/>
    </source>
</evidence>
<comment type="catalytic activity">
    <reaction evidence="5">
        <text>a short-chain (3S)-3-hydroxyacyl-CoA = a short-chain (2E)-enoyl-CoA + H2O</text>
        <dbReference type="Rhea" id="RHEA:52664"/>
        <dbReference type="ChEBI" id="CHEBI:15377"/>
        <dbReference type="ChEBI" id="CHEBI:87488"/>
        <dbReference type="ChEBI" id="CHEBI:136760"/>
        <dbReference type="EC" id="4.2.1.150"/>
    </reaction>
</comment>
<protein>
    <recommendedName>
        <fullName evidence="6">short-chain-enoyl-CoA hydratase</fullName>
        <ecNumber evidence="6">4.2.1.150</ecNumber>
    </recommendedName>
</protein>
<reference evidence="8 9" key="1">
    <citation type="submission" date="2019-08" db="EMBL/GenBank/DDBJ databases">
        <title>In-depth cultivation of the pig gut microbiome towards novel bacterial diversity and tailored functional studies.</title>
        <authorList>
            <person name="Wylensek D."/>
            <person name="Hitch T.C.A."/>
            <person name="Clavel T."/>
        </authorList>
    </citation>
    <scope>NUCLEOTIDE SEQUENCE [LARGE SCALE GENOMIC DNA]</scope>
    <source>
        <strain evidence="8 9">WCA-MUC-591-APC-3H</strain>
    </source>
</reference>
<dbReference type="FunFam" id="3.90.226.10:FF:000009">
    <property type="entry name" value="Carnitinyl-CoA dehydratase"/>
    <property type="match status" value="1"/>
</dbReference>
<dbReference type="InterPro" id="IPR029045">
    <property type="entry name" value="ClpP/crotonase-like_dom_sf"/>
</dbReference>
<dbReference type="EMBL" id="VUMZ01000001">
    <property type="protein sequence ID" value="MST50819.1"/>
    <property type="molecule type" value="Genomic_DNA"/>
</dbReference>
<dbReference type="InterPro" id="IPR014748">
    <property type="entry name" value="Enoyl-CoA_hydra_C"/>
</dbReference>
<dbReference type="FunFam" id="1.10.12.10:FF:000001">
    <property type="entry name" value="Probable enoyl-CoA hydratase, mitochondrial"/>
    <property type="match status" value="1"/>
</dbReference>
<accession>A0A6L5Y294</accession>
<sequence length="258" mass="27579">MYENIKYEVKGNLGYLTINRPKALNALNTEVLSELADALKEIEADDAVKAVIVTGEGKAFVAGADIAQMSKLNAVEGRAMMQAGHKVMNTIDQMPKPFIAAVNGFALGGGCELAMACDIRIASSKAKFGQPEVGLGIIPGFCGTQRLSRLVGKGMAKYLIYSAEMINAEEAFRIGLVEKVVEPDALMEAAEKLANTIASKAPIAVAQAKIAINNGFDMDLKSASQLEVEATTVCFGSEDQKEGMAAFLEKRAPEWKNR</sequence>